<dbReference type="SUPFAM" id="SSF64307">
    <property type="entry name" value="SirA-like"/>
    <property type="match status" value="1"/>
</dbReference>
<comment type="caution">
    <text evidence="2">The sequence shown here is derived from an EMBL/GenBank/DDBJ whole genome shotgun (WGS) entry which is preliminary data.</text>
</comment>
<dbReference type="OrthoDB" id="6215889at2"/>
<feature type="domain" description="UPF0033" evidence="1">
    <location>
        <begin position="5"/>
        <end position="72"/>
    </location>
</feature>
<gene>
    <name evidence="2" type="ORF">CS022_20980</name>
</gene>
<protein>
    <submittedName>
        <fullName evidence="2">SirA-like family protein</fullName>
    </submittedName>
</protein>
<proteinExistence type="predicted"/>
<dbReference type="Gene3D" id="3.30.110.40">
    <property type="entry name" value="TusA-like domain"/>
    <property type="match status" value="1"/>
</dbReference>
<keyword evidence="3" id="KW-1185">Reference proteome</keyword>
<dbReference type="Pfam" id="PF01206">
    <property type="entry name" value="TusA"/>
    <property type="match status" value="1"/>
</dbReference>
<evidence type="ECO:0000313" key="2">
    <source>
        <dbReference type="EMBL" id="RXJ71453.1"/>
    </source>
</evidence>
<sequence>MEIQSLDLRDQRCPMSLLLVKRACTGLDKGQGLMIMISDAASEQDIHRYLLKQAFQVTKSTDAFATVLLVIKQ</sequence>
<dbReference type="CDD" id="cd00291">
    <property type="entry name" value="SirA_YedF_YeeD"/>
    <property type="match status" value="1"/>
</dbReference>
<dbReference type="InterPro" id="IPR001455">
    <property type="entry name" value="TusA-like"/>
</dbReference>
<organism evidence="2 3">
    <name type="scientific">Veronia nyctiphanis</name>
    <dbReference type="NCBI Taxonomy" id="1278244"/>
    <lineage>
        <taxon>Bacteria</taxon>
        <taxon>Pseudomonadati</taxon>
        <taxon>Pseudomonadota</taxon>
        <taxon>Gammaproteobacteria</taxon>
        <taxon>Vibrionales</taxon>
        <taxon>Vibrionaceae</taxon>
        <taxon>Veronia</taxon>
    </lineage>
</organism>
<accession>A0A4Q0YM02</accession>
<dbReference type="RefSeq" id="WP_129123877.1">
    <property type="nucleotide sequence ID" value="NZ_PEIB01000037.1"/>
</dbReference>
<evidence type="ECO:0000259" key="1">
    <source>
        <dbReference type="Pfam" id="PF01206"/>
    </source>
</evidence>
<dbReference type="Proteomes" id="UP000290287">
    <property type="component" value="Unassembled WGS sequence"/>
</dbReference>
<name>A0A4Q0YM02_9GAMM</name>
<reference evidence="2 3" key="1">
    <citation type="submission" date="2017-10" db="EMBL/GenBank/DDBJ databases">
        <title>Nyctiphanis sp. nov., isolated from the stomach of the euphausiid Nyctiphanes simplex (Hansen, 1911) in the Gulf of California.</title>
        <authorList>
            <person name="Gomez-Gil B."/>
            <person name="Aguilar-Mendez M."/>
            <person name="Lopez-Cortes A."/>
            <person name="Gomez-Gutierrez J."/>
            <person name="Roque A."/>
            <person name="Lang E."/>
            <person name="Gonzalez-Castillo A."/>
        </authorList>
    </citation>
    <scope>NUCLEOTIDE SEQUENCE [LARGE SCALE GENOMIC DNA]</scope>
    <source>
        <strain evidence="2 3">CAIM 600</strain>
    </source>
</reference>
<dbReference type="InterPro" id="IPR036868">
    <property type="entry name" value="TusA-like_sf"/>
</dbReference>
<dbReference type="EMBL" id="PEIB01000037">
    <property type="protein sequence ID" value="RXJ71453.1"/>
    <property type="molecule type" value="Genomic_DNA"/>
</dbReference>
<dbReference type="AlphaFoldDB" id="A0A4Q0YM02"/>
<evidence type="ECO:0000313" key="3">
    <source>
        <dbReference type="Proteomes" id="UP000290287"/>
    </source>
</evidence>